<evidence type="ECO:0000256" key="6">
    <source>
        <dbReference type="ARBA" id="ARBA00022729"/>
    </source>
</evidence>
<dbReference type="Gene3D" id="2.70.170.10">
    <property type="entry name" value="Neurotransmitter-gated ion-channel ligand-binding domain"/>
    <property type="match status" value="1"/>
</dbReference>
<feature type="transmembrane region" description="Helical" evidence="13">
    <location>
        <begin position="627"/>
        <end position="646"/>
    </location>
</feature>
<keyword evidence="3 13" id="KW-0813">Transport</keyword>
<evidence type="ECO:0000259" key="16">
    <source>
        <dbReference type="Pfam" id="PF02932"/>
    </source>
</evidence>
<evidence type="ECO:0000256" key="13">
    <source>
        <dbReference type="RuleBase" id="RU000687"/>
    </source>
</evidence>
<evidence type="ECO:0000313" key="18">
    <source>
        <dbReference type="WBParaSite" id="Gr19_v10_g7026.t2"/>
    </source>
</evidence>
<dbReference type="PANTHER" id="PTHR18945">
    <property type="entry name" value="NEUROTRANSMITTER GATED ION CHANNEL"/>
    <property type="match status" value="1"/>
</dbReference>
<evidence type="ECO:0000256" key="7">
    <source>
        <dbReference type="ARBA" id="ARBA00022989"/>
    </source>
</evidence>
<evidence type="ECO:0000256" key="2">
    <source>
        <dbReference type="ARBA" id="ARBA00004236"/>
    </source>
</evidence>
<evidence type="ECO:0000256" key="9">
    <source>
        <dbReference type="ARBA" id="ARBA00023136"/>
    </source>
</evidence>
<evidence type="ECO:0000256" key="14">
    <source>
        <dbReference type="SAM" id="MobiDB-lite"/>
    </source>
</evidence>
<feature type="region of interest" description="Disordered" evidence="14">
    <location>
        <begin position="494"/>
        <end position="540"/>
    </location>
</feature>
<accession>A0A914I6C0</accession>
<dbReference type="Pfam" id="PF02932">
    <property type="entry name" value="Neur_chan_memb"/>
    <property type="match status" value="1"/>
</dbReference>
<dbReference type="CDD" id="cd18990">
    <property type="entry name" value="LGIC_ECD_GABAAR"/>
    <property type="match status" value="1"/>
</dbReference>
<dbReference type="WBParaSite" id="Gr19_v10_g7026.t2">
    <property type="protein sequence ID" value="Gr19_v10_g7026.t2"/>
    <property type="gene ID" value="Gr19_v10_g7026"/>
</dbReference>
<feature type="transmembrane region" description="Helical" evidence="13">
    <location>
        <begin position="353"/>
        <end position="375"/>
    </location>
</feature>
<feature type="domain" description="Neurotransmitter-gated ion-channel ligand-binding" evidence="15">
    <location>
        <begin position="148"/>
        <end position="350"/>
    </location>
</feature>
<evidence type="ECO:0000259" key="15">
    <source>
        <dbReference type="Pfam" id="PF02931"/>
    </source>
</evidence>
<feature type="transmembrane region" description="Helical" evidence="13">
    <location>
        <begin position="414"/>
        <end position="435"/>
    </location>
</feature>
<evidence type="ECO:0000256" key="12">
    <source>
        <dbReference type="ARBA" id="ARBA00061606"/>
    </source>
</evidence>
<reference evidence="18" key="1">
    <citation type="submission" date="2022-11" db="UniProtKB">
        <authorList>
            <consortium name="WormBaseParasite"/>
        </authorList>
    </citation>
    <scope>IDENTIFICATION</scope>
</reference>
<dbReference type="SUPFAM" id="SSF63712">
    <property type="entry name" value="Nicotinic receptor ligand binding domain-like"/>
    <property type="match status" value="1"/>
</dbReference>
<protein>
    <submittedName>
        <fullName evidence="18">Ligand-gated ion channel 50</fullName>
    </submittedName>
</protein>
<evidence type="ECO:0000256" key="3">
    <source>
        <dbReference type="ARBA" id="ARBA00022448"/>
    </source>
</evidence>
<evidence type="ECO:0000256" key="11">
    <source>
        <dbReference type="ARBA" id="ARBA00023303"/>
    </source>
</evidence>
<feature type="domain" description="Neurotransmitter-gated ion-channel transmembrane" evidence="16">
    <location>
        <begin position="359"/>
        <end position="641"/>
    </location>
</feature>
<keyword evidence="17" id="KW-1185">Reference proteome</keyword>
<keyword evidence="5 13" id="KW-0812">Transmembrane</keyword>
<feature type="compositionally biased region" description="Pro residues" evidence="14">
    <location>
        <begin position="499"/>
        <end position="508"/>
    </location>
</feature>
<dbReference type="InterPro" id="IPR036719">
    <property type="entry name" value="Neuro-gated_channel_TM_sf"/>
</dbReference>
<dbReference type="SUPFAM" id="SSF90112">
    <property type="entry name" value="Neurotransmitter-gated ion-channel transmembrane pore"/>
    <property type="match status" value="1"/>
</dbReference>
<dbReference type="InterPro" id="IPR038050">
    <property type="entry name" value="Neuro_actylchol_rec"/>
</dbReference>
<keyword evidence="6" id="KW-0732">Signal</keyword>
<keyword evidence="10" id="KW-0325">Glycoprotein</keyword>
<feature type="transmembrane region" description="Helical" evidence="13">
    <location>
        <begin position="381"/>
        <end position="402"/>
    </location>
</feature>
<dbReference type="InterPro" id="IPR018000">
    <property type="entry name" value="Neurotransmitter_ion_chnl_CS"/>
</dbReference>
<name>A0A914I6C0_GLORO</name>
<dbReference type="InterPro" id="IPR006029">
    <property type="entry name" value="Neurotrans-gated_channel_TM"/>
</dbReference>
<dbReference type="PRINTS" id="PR00253">
    <property type="entry name" value="GABAARECEPTR"/>
</dbReference>
<dbReference type="InterPro" id="IPR006201">
    <property type="entry name" value="Neur_channel"/>
</dbReference>
<organism evidence="17 18">
    <name type="scientific">Globodera rostochiensis</name>
    <name type="common">Golden nematode worm</name>
    <name type="synonym">Heterodera rostochiensis</name>
    <dbReference type="NCBI Taxonomy" id="31243"/>
    <lineage>
        <taxon>Eukaryota</taxon>
        <taxon>Metazoa</taxon>
        <taxon>Ecdysozoa</taxon>
        <taxon>Nematoda</taxon>
        <taxon>Chromadorea</taxon>
        <taxon>Rhabditida</taxon>
        <taxon>Tylenchina</taxon>
        <taxon>Tylenchomorpha</taxon>
        <taxon>Tylenchoidea</taxon>
        <taxon>Heteroderidae</taxon>
        <taxon>Heteroderinae</taxon>
        <taxon>Globodera</taxon>
    </lineage>
</organism>
<evidence type="ECO:0000256" key="8">
    <source>
        <dbReference type="ARBA" id="ARBA00023065"/>
    </source>
</evidence>
<keyword evidence="7 13" id="KW-1133">Transmembrane helix</keyword>
<dbReference type="InterPro" id="IPR006028">
    <property type="entry name" value="GABAA/Glycine_rcpt"/>
</dbReference>
<sequence>MANTEHGFYCPSASCSASTSCSSSSTRSPSSSLSHDVALVTLLPNRCHSDHSNCMLASSPSSSAAAATTATTSCCPMSCISPSTSAFRCASELAPRRCAPQTFASIRFLPLLLVLGGCFAAMCAASASVVLDRPDAARCTRNSINLGNIIETLMRDYDIHLLPEADGVNVTIELHVQGISKISEITADFELDIMYSEIWLDPRLSFKHLNVCTTNITLKSDFRARVWTPDTCIINSKGSSIHKSPSENTFVILYEHGLVWSNFRLNVKAPCKMDLKMFPFDSIVCQLIFESYSFNTEEVRLVWHENPVTMMERVELPDFDLIGWGTDHQRLEYPNGIWDRAQVKFTFARRYGFYLFQSYFPTSLTVISSWVGFFFDVRSVSARITLGVSSLLALTFQFGNVLRHLPRVSYIKCLDVWMIFSVIFIFMTLVELSVICQLNRWERERQIGSKVLGHWLNQIRKTRKQTAGAGSAGSGAEAPERGVRKRFLLSPLKRLTHSPSPPPRPPNQNPLTPISRSATPTDLAAKEKSPPSPTIACQPYNNNIAAGGEMIRESSVSRWATFREGIPAGGAGGGGTRAADEALLSSRNRKPPRLLRSIWAQLKKLNPCLAEREWAITSVQVDRISMILFPLSYLVFNMTYWIYYLAKIGRPL</sequence>
<dbReference type="PRINTS" id="PR00252">
    <property type="entry name" value="NRIONCHANNEL"/>
</dbReference>
<dbReference type="PROSITE" id="PS00236">
    <property type="entry name" value="NEUROTR_ION_CHANNEL"/>
    <property type="match status" value="1"/>
</dbReference>
<dbReference type="FunFam" id="2.70.170.10:FF:000035">
    <property type="entry name" value="Ligand-Gated ion Channel"/>
    <property type="match status" value="1"/>
</dbReference>
<dbReference type="Proteomes" id="UP000887572">
    <property type="component" value="Unplaced"/>
</dbReference>
<dbReference type="AlphaFoldDB" id="A0A914I6C0"/>
<dbReference type="Pfam" id="PF02931">
    <property type="entry name" value="Neur_chan_LBD"/>
    <property type="match status" value="1"/>
</dbReference>
<dbReference type="GO" id="GO:0005886">
    <property type="term" value="C:plasma membrane"/>
    <property type="evidence" value="ECO:0007669"/>
    <property type="project" value="UniProtKB-SubCell"/>
</dbReference>
<evidence type="ECO:0000256" key="5">
    <source>
        <dbReference type="ARBA" id="ARBA00022692"/>
    </source>
</evidence>
<feature type="transmembrane region" description="Helical" evidence="13">
    <location>
        <begin position="108"/>
        <end position="131"/>
    </location>
</feature>
<evidence type="ECO:0000256" key="10">
    <source>
        <dbReference type="ARBA" id="ARBA00023180"/>
    </source>
</evidence>
<dbReference type="GO" id="GO:0004888">
    <property type="term" value="F:transmembrane signaling receptor activity"/>
    <property type="evidence" value="ECO:0007669"/>
    <property type="project" value="InterPro"/>
</dbReference>
<keyword evidence="4" id="KW-1003">Cell membrane</keyword>
<dbReference type="InterPro" id="IPR036734">
    <property type="entry name" value="Neur_chan_lig-bd_sf"/>
</dbReference>
<dbReference type="InterPro" id="IPR006202">
    <property type="entry name" value="Neur_chan_lig-bd"/>
</dbReference>
<keyword evidence="9 13" id="KW-0472">Membrane</keyword>
<keyword evidence="11 13" id="KW-0407">Ion channel</keyword>
<dbReference type="Gene3D" id="1.20.58.390">
    <property type="entry name" value="Neurotransmitter-gated ion-channel transmembrane domain"/>
    <property type="match status" value="1"/>
</dbReference>
<comment type="similarity">
    <text evidence="12 13">Belongs to the ligand-gated ion channel (TC 1.A.9) family.</text>
</comment>
<proteinExistence type="inferred from homology"/>
<evidence type="ECO:0000256" key="1">
    <source>
        <dbReference type="ARBA" id="ARBA00004141"/>
    </source>
</evidence>
<dbReference type="CDD" id="cd19049">
    <property type="entry name" value="LGIC_TM_anion"/>
    <property type="match status" value="1"/>
</dbReference>
<keyword evidence="8 13" id="KW-0406">Ion transport</keyword>
<comment type="subcellular location">
    <subcellularLocation>
        <location evidence="2">Cell membrane</location>
    </subcellularLocation>
    <subcellularLocation>
        <location evidence="1">Membrane</location>
        <topology evidence="1">Multi-pass membrane protein</topology>
    </subcellularLocation>
</comment>
<evidence type="ECO:0000313" key="17">
    <source>
        <dbReference type="Proteomes" id="UP000887572"/>
    </source>
</evidence>
<dbReference type="GO" id="GO:0005230">
    <property type="term" value="F:extracellular ligand-gated monoatomic ion channel activity"/>
    <property type="evidence" value="ECO:0007669"/>
    <property type="project" value="InterPro"/>
</dbReference>
<evidence type="ECO:0000256" key="4">
    <source>
        <dbReference type="ARBA" id="ARBA00022475"/>
    </source>
</evidence>